<feature type="region of interest" description="Disordered" evidence="18">
    <location>
        <begin position="325"/>
        <end position="369"/>
    </location>
</feature>
<evidence type="ECO:0000256" key="13">
    <source>
        <dbReference type="ARBA" id="ARBA00022884"/>
    </source>
</evidence>
<evidence type="ECO:0000256" key="3">
    <source>
        <dbReference type="ARBA" id="ARBA00005889"/>
    </source>
</evidence>
<evidence type="ECO:0000256" key="16">
    <source>
        <dbReference type="ARBA" id="ARBA00023242"/>
    </source>
</evidence>
<comment type="similarity">
    <text evidence="3">Belongs to the FHY3/FAR1 family.</text>
</comment>
<dbReference type="PANTHER" id="PTHR31669:SF228">
    <property type="entry name" value="PROTEIN FAR1-RELATED SEQUENCE 8"/>
    <property type="match status" value="1"/>
</dbReference>
<keyword evidence="8" id="KW-0479">Metal-binding</keyword>
<evidence type="ECO:0000256" key="6">
    <source>
        <dbReference type="ARBA" id="ARBA00022490"/>
    </source>
</evidence>
<evidence type="ECO:0000256" key="1">
    <source>
        <dbReference type="ARBA" id="ARBA00004123"/>
    </source>
</evidence>
<keyword evidence="13" id="KW-0694">RNA-binding</keyword>
<keyword evidence="5" id="KW-0813">Transport</keyword>
<dbReference type="Proteomes" id="UP000823674">
    <property type="component" value="Chromosome A07"/>
</dbReference>
<feature type="compositionally biased region" description="Acidic residues" evidence="18">
    <location>
        <begin position="113"/>
        <end position="122"/>
    </location>
</feature>
<evidence type="ECO:0000256" key="12">
    <source>
        <dbReference type="ARBA" id="ARBA00022845"/>
    </source>
</evidence>
<dbReference type="Pfam" id="PF04434">
    <property type="entry name" value="SWIM"/>
    <property type="match status" value="1"/>
</dbReference>
<dbReference type="InterPro" id="IPR007527">
    <property type="entry name" value="Znf_SWIM"/>
</dbReference>
<feature type="compositionally biased region" description="Polar residues" evidence="18">
    <location>
        <begin position="531"/>
        <end position="545"/>
    </location>
</feature>
<evidence type="ECO:0000256" key="15">
    <source>
        <dbReference type="ARBA" id="ARBA00023187"/>
    </source>
</evidence>
<feature type="compositionally biased region" description="Polar residues" evidence="18">
    <location>
        <begin position="337"/>
        <end position="355"/>
    </location>
</feature>
<dbReference type="InterPro" id="IPR006564">
    <property type="entry name" value="Znf_PMZ"/>
</dbReference>
<protein>
    <recommendedName>
        <fullName evidence="19">SWIM-type domain-containing protein</fullName>
    </recommendedName>
</protein>
<evidence type="ECO:0000256" key="8">
    <source>
        <dbReference type="ARBA" id="ARBA00022723"/>
    </source>
</evidence>
<dbReference type="SMART" id="SM00575">
    <property type="entry name" value="ZnF_PMZ"/>
    <property type="match status" value="1"/>
</dbReference>
<dbReference type="EMBL" id="JADBGQ010000009">
    <property type="protein sequence ID" value="KAG5379918.1"/>
    <property type="molecule type" value="Genomic_DNA"/>
</dbReference>
<keyword evidence="6" id="KW-0963">Cytoplasm</keyword>
<evidence type="ECO:0000256" key="2">
    <source>
        <dbReference type="ARBA" id="ARBA00004496"/>
    </source>
</evidence>
<feature type="compositionally biased region" description="Acidic residues" evidence="18">
    <location>
        <begin position="1"/>
        <end position="15"/>
    </location>
</feature>
<dbReference type="PANTHER" id="PTHR31669">
    <property type="entry name" value="PROTEIN FAR1-RELATED SEQUENCE 10-RELATED"/>
    <property type="match status" value="1"/>
</dbReference>
<keyword evidence="11" id="KW-0862">Zinc</keyword>
<evidence type="ECO:0000256" key="14">
    <source>
        <dbReference type="ARBA" id="ARBA00023161"/>
    </source>
</evidence>
<keyword evidence="14" id="KW-0866">Nonsense-mediated mRNA decay</keyword>
<gene>
    <name evidence="20" type="primary">A07p032870.1_BraROA</name>
    <name evidence="20" type="ORF">IGI04_027760</name>
</gene>
<keyword evidence="7" id="KW-0507">mRNA processing</keyword>
<feature type="compositionally biased region" description="Acidic residues" evidence="18">
    <location>
        <begin position="73"/>
        <end position="94"/>
    </location>
</feature>
<evidence type="ECO:0000259" key="19">
    <source>
        <dbReference type="PROSITE" id="PS50966"/>
    </source>
</evidence>
<feature type="compositionally biased region" description="Low complexity" evidence="18">
    <location>
        <begin position="504"/>
        <end position="519"/>
    </location>
</feature>
<comment type="subcellular location">
    <subcellularLocation>
        <location evidence="2">Cytoplasm</location>
    </subcellularLocation>
    <subcellularLocation>
        <location evidence="1">Nucleus</location>
    </subcellularLocation>
</comment>
<evidence type="ECO:0000313" key="20">
    <source>
        <dbReference type="EMBL" id="KAG5379918.1"/>
    </source>
</evidence>
<evidence type="ECO:0000313" key="21">
    <source>
        <dbReference type="Proteomes" id="UP000823674"/>
    </source>
</evidence>
<evidence type="ECO:0000256" key="4">
    <source>
        <dbReference type="ARBA" id="ARBA00009548"/>
    </source>
</evidence>
<evidence type="ECO:0000256" key="10">
    <source>
        <dbReference type="ARBA" id="ARBA00022816"/>
    </source>
</evidence>
<evidence type="ECO:0000256" key="11">
    <source>
        <dbReference type="ARBA" id="ARBA00022833"/>
    </source>
</evidence>
<feature type="compositionally biased region" description="Polar residues" evidence="18">
    <location>
        <begin position="211"/>
        <end position="227"/>
    </location>
</feature>
<comment type="caution">
    <text evidence="20">The sequence shown here is derived from an EMBL/GenBank/DDBJ whole genome shotgun (WGS) entry which is preliminary data.</text>
</comment>
<feature type="compositionally biased region" description="Basic and acidic residues" evidence="18">
    <location>
        <begin position="16"/>
        <end position="29"/>
    </location>
</feature>
<proteinExistence type="inferred from homology"/>
<organism evidence="20 21">
    <name type="scientific">Brassica rapa subsp. trilocularis</name>
    <dbReference type="NCBI Taxonomy" id="1813537"/>
    <lineage>
        <taxon>Eukaryota</taxon>
        <taxon>Viridiplantae</taxon>
        <taxon>Streptophyta</taxon>
        <taxon>Embryophyta</taxon>
        <taxon>Tracheophyta</taxon>
        <taxon>Spermatophyta</taxon>
        <taxon>Magnoliopsida</taxon>
        <taxon>eudicotyledons</taxon>
        <taxon>Gunneridae</taxon>
        <taxon>Pentapetalae</taxon>
        <taxon>rosids</taxon>
        <taxon>malvids</taxon>
        <taxon>Brassicales</taxon>
        <taxon>Brassicaceae</taxon>
        <taxon>Brassiceae</taxon>
        <taxon>Brassica</taxon>
    </lineage>
</organism>
<keyword evidence="10" id="KW-0509">mRNA transport</keyword>
<feature type="region of interest" description="Disordered" evidence="18">
    <location>
        <begin position="793"/>
        <end position="821"/>
    </location>
</feature>
<dbReference type="InterPro" id="IPR018289">
    <property type="entry name" value="MULE_transposase_dom"/>
</dbReference>
<keyword evidence="21" id="KW-1185">Reference proteome</keyword>
<evidence type="ECO:0000256" key="9">
    <source>
        <dbReference type="ARBA" id="ARBA00022771"/>
    </source>
</evidence>
<reference evidence="20 21" key="1">
    <citation type="submission" date="2021-03" db="EMBL/GenBank/DDBJ databases">
        <authorList>
            <person name="King G.J."/>
            <person name="Bancroft I."/>
            <person name="Baten A."/>
            <person name="Bloomfield J."/>
            <person name="Borpatragohain P."/>
            <person name="He Z."/>
            <person name="Irish N."/>
            <person name="Irwin J."/>
            <person name="Liu K."/>
            <person name="Mauleon R.P."/>
            <person name="Moore J."/>
            <person name="Morris R."/>
            <person name="Ostergaard L."/>
            <person name="Wang B."/>
            <person name="Wells R."/>
        </authorList>
    </citation>
    <scope>NUCLEOTIDE SEQUENCE [LARGE SCALE GENOMIC DNA]</scope>
    <source>
        <strain evidence="20">R-o-18</strain>
        <tissue evidence="20">Leaf</tissue>
    </source>
</reference>
<keyword evidence="15" id="KW-0508">mRNA splicing</keyword>
<comment type="similarity">
    <text evidence="4">Belongs to the CASC3 family.</text>
</comment>
<keyword evidence="9 17" id="KW-0863">Zinc-finger</keyword>
<evidence type="ECO:0000256" key="18">
    <source>
        <dbReference type="SAM" id="MobiDB-lite"/>
    </source>
</evidence>
<dbReference type="PROSITE" id="PS50966">
    <property type="entry name" value="ZF_SWIM"/>
    <property type="match status" value="1"/>
</dbReference>
<feature type="region of interest" description="Disordered" evidence="18">
    <location>
        <begin position="495"/>
        <end position="551"/>
    </location>
</feature>
<feature type="region of interest" description="Disordered" evidence="18">
    <location>
        <begin position="1"/>
        <end position="238"/>
    </location>
</feature>
<dbReference type="InterPro" id="IPR031052">
    <property type="entry name" value="FHY3/FAR1"/>
</dbReference>
<feature type="compositionally biased region" description="Basic and acidic residues" evidence="18">
    <location>
        <begin position="165"/>
        <end position="179"/>
    </location>
</feature>
<dbReference type="Pfam" id="PF03101">
    <property type="entry name" value="FAR1"/>
    <property type="match status" value="1"/>
</dbReference>
<dbReference type="InterPro" id="IPR004330">
    <property type="entry name" value="FAR1_DNA_bnd_dom"/>
</dbReference>
<dbReference type="Pfam" id="PF10551">
    <property type="entry name" value="MULE"/>
    <property type="match status" value="1"/>
</dbReference>
<accession>A0ABQ7L3K9</accession>
<evidence type="ECO:0000256" key="7">
    <source>
        <dbReference type="ARBA" id="ARBA00022664"/>
    </source>
</evidence>
<dbReference type="InterPro" id="IPR018545">
    <property type="entry name" value="Btz_dom"/>
</dbReference>
<sequence length="1314" mass="146237">MAPDGVEEADYESDPEELKRSLAARRREASDDEDENRGEKIQSADIDSDQSDEQSAIVEFDNDADEGLHVEGDDSYDEEDEEEEGDYGEDDDNNMEYKTARVAGEAEPKGVEAETEDSVVDGEEPKQKEPFAVPTAGAFYMHDDRFQEMDTAPNRRMRGGRRLWPSRDERKWGHDKYDEMNTQEKQYDKRSSRGQARGRGQGRGQEHGYSRGSNSKVFTNNGHQNQYPKAVTRGRGPRRNEVALRKGTQAPSVQTKLSQNSFVKVSHVDSGRAPTETDIIETEARINVVASSLNSASPPFYPSGSSSNLAQKDLQAGMGRLHVNGSPTPSGKKFGNAKSSTAWVRTTPSQTTSQGRGAPPPGKVLNQGDNVSSPMQIRGMPKESATETGVLLAQGKRALQPNGRGSFMYGGTQFMGPDGGMAAGHGNPNFPAFLPVMQFGGQHGGVPTFGMALPGYVQPEHGTGNPEMTWLPILTGPGALGASYPPPYAAIEGSYQAHKPGLPSSTGSSSQENSSNNPNVEEKPMERTEAKNNGTPQRSNSNPNKQPRRSSRFQVVVGYQILRKRKCVIHMYYCGRYSEMSLSKFLLLLHAGYAEHFGLLLLPIFLASSPAQRRTMMSGNNVYSPPDQSLSPNSNLCITIEESSEQLVVVEQDGDDDLPIVGANPPDDLHDCDGLLDDFPPQSNESEKCSLASPPPATGMEFDSYDDAYSYYNSYARDLGFAIRVKSSWTKRNSKEKRGAVLCCNCEGFKTVKEPNSTRRKETRTGCQAMIRLRLIELDRWKVDEVKLEHNHSFDPERAHNSKSHKKACGGDGGGATKRKHEPPLDVQVRTIKLYRTNAVDSNGETSDDHLHSSKRLDLRGGGGGFRVLQDFFFQSQLTNPNFFYSMDLGDDGGLRNVFWIESRARAAYSHFSDVVVFDTTCLSNAYELPLVAFVGINHHGDPILLGCGLVADQTPETYVWLFRAWLTCVSGRPPLTFVTEHCKSIQTAVSEVFPRAHHRLSLTHVLQCVVGVQDSESFRMALNRVVYGYLKVEEFEVAWEEMIIRFGLTNHETIRGLFQDREQWAPVYLKDTFLAGALTFRLGNAAAPFIFSSYVHQQTSLREFLEGYESFLDKKYTNEALCDLQSSKSIPELKTTHPYESQMAKVLTKEIFTRFQEEVVATSSCSGVTQVHSSTGSASFSYVVKEREGEKVRDFEVVYETNAAAGVRCFCVCGGFSFNGYQCRHVLLLLSHKGLEEIPSQYILQRWRKDVKRLYVADFGSGGVDVMNPVQWYEHLHRRAMQVVEQGMRSKEHCRVAWEAFKECVNRVTEKSS</sequence>
<dbReference type="SMART" id="SM01044">
    <property type="entry name" value="Btz"/>
    <property type="match status" value="1"/>
</dbReference>
<feature type="domain" description="SWIM-type" evidence="19">
    <location>
        <begin position="1196"/>
        <end position="1235"/>
    </location>
</feature>
<keyword evidence="12" id="KW-0810">Translation regulation</keyword>
<evidence type="ECO:0000256" key="17">
    <source>
        <dbReference type="PROSITE-ProRule" id="PRU00325"/>
    </source>
</evidence>
<dbReference type="Pfam" id="PF09405">
    <property type="entry name" value="Btz"/>
    <property type="match status" value="1"/>
</dbReference>
<keyword evidence="16" id="KW-0539">Nucleus</keyword>
<name>A0ABQ7L3K9_BRACM</name>
<feature type="compositionally biased region" description="Basic and acidic residues" evidence="18">
    <location>
        <begin position="520"/>
        <end position="530"/>
    </location>
</feature>
<evidence type="ECO:0000256" key="5">
    <source>
        <dbReference type="ARBA" id="ARBA00022448"/>
    </source>
</evidence>